<reference evidence="2" key="1">
    <citation type="submission" date="2022-11" db="EMBL/GenBank/DDBJ databases">
        <title>Nonomuraea corallina sp. nov., a new species of the genus Nonomuraea isolated from sea side sediment in Thai sea.</title>
        <authorList>
            <person name="Ngamcharungchit C."/>
            <person name="Matsumoto A."/>
            <person name="Suriyachadkun C."/>
            <person name="Panbangred W."/>
            <person name="Inahashi Y."/>
            <person name="Intra B."/>
        </authorList>
    </citation>
    <scope>NUCLEOTIDE SEQUENCE</scope>
    <source>
        <strain evidence="2">MCN248</strain>
    </source>
</reference>
<evidence type="ECO:0000313" key="2">
    <source>
        <dbReference type="EMBL" id="MDA0636722.1"/>
    </source>
</evidence>
<evidence type="ECO:0000313" key="3">
    <source>
        <dbReference type="Proteomes" id="UP001144036"/>
    </source>
</evidence>
<name>A0ABT4SHM8_9ACTN</name>
<proteinExistence type="predicted"/>
<sequence length="106" mass="11332">MKFRSPRLVNVLVAGAATTAVLGFSNPAQAIPSSCSFGFHNTNMSSYASCSSGTGRFRATLKCDIPWDIDRVVRGHWLGVTVPPSNSIATCPSNARKGYNPGIERE</sequence>
<keyword evidence="3" id="KW-1185">Reference proteome</keyword>
<evidence type="ECO:0000256" key="1">
    <source>
        <dbReference type="SAM" id="SignalP"/>
    </source>
</evidence>
<feature type="signal peptide" evidence="1">
    <location>
        <begin position="1"/>
        <end position="30"/>
    </location>
</feature>
<gene>
    <name evidence="2" type="ORF">OUY22_25215</name>
</gene>
<dbReference type="RefSeq" id="WP_270157617.1">
    <property type="nucleotide sequence ID" value="NZ_JAPNNL010000119.1"/>
</dbReference>
<accession>A0ABT4SHM8</accession>
<organism evidence="2 3">
    <name type="scientific">Nonomuraea corallina</name>
    <dbReference type="NCBI Taxonomy" id="2989783"/>
    <lineage>
        <taxon>Bacteria</taxon>
        <taxon>Bacillati</taxon>
        <taxon>Actinomycetota</taxon>
        <taxon>Actinomycetes</taxon>
        <taxon>Streptosporangiales</taxon>
        <taxon>Streptosporangiaceae</taxon>
        <taxon>Nonomuraea</taxon>
    </lineage>
</organism>
<dbReference type="EMBL" id="JAPNNL010000119">
    <property type="protein sequence ID" value="MDA0636722.1"/>
    <property type="molecule type" value="Genomic_DNA"/>
</dbReference>
<comment type="caution">
    <text evidence="2">The sequence shown here is derived from an EMBL/GenBank/DDBJ whole genome shotgun (WGS) entry which is preliminary data.</text>
</comment>
<keyword evidence="1" id="KW-0732">Signal</keyword>
<dbReference type="Proteomes" id="UP001144036">
    <property type="component" value="Unassembled WGS sequence"/>
</dbReference>
<protein>
    <submittedName>
        <fullName evidence="2">Uncharacterized protein</fullName>
    </submittedName>
</protein>
<feature type="chain" id="PRO_5045092952" evidence="1">
    <location>
        <begin position="31"/>
        <end position="106"/>
    </location>
</feature>